<organism evidence="2 3">
    <name type="scientific">Strongyloides papillosus</name>
    <name type="common">Intestinal threadworm</name>
    <dbReference type="NCBI Taxonomy" id="174720"/>
    <lineage>
        <taxon>Eukaryota</taxon>
        <taxon>Metazoa</taxon>
        <taxon>Ecdysozoa</taxon>
        <taxon>Nematoda</taxon>
        <taxon>Chromadorea</taxon>
        <taxon>Rhabditida</taxon>
        <taxon>Tylenchina</taxon>
        <taxon>Panagrolaimomorpha</taxon>
        <taxon>Strongyloidoidea</taxon>
        <taxon>Strongyloididae</taxon>
        <taxon>Strongyloides</taxon>
    </lineage>
</organism>
<evidence type="ECO:0000313" key="3">
    <source>
        <dbReference type="WBParaSite" id="SPAL_0000143450.1"/>
    </source>
</evidence>
<evidence type="ECO:0000256" key="1">
    <source>
        <dbReference type="SAM" id="SignalP"/>
    </source>
</evidence>
<feature type="signal peptide" evidence="1">
    <location>
        <begin position="1"/>
        <end position="20"/>
    </location>
</feature>
<dbReference type="AlphaFoldDB" id="A0A0N5B5U0"/>
<proteinExistence type="predicted"/>
<feature type="chain" id="PRO_5005893783" evidence="1">
    <location>
        <begin position="21"/>
        <end position="95"/>
    </location>
</feature>
<keyword evidence="2" id="KW-1185">Reference proteome</keyword>
<accession>A0A0N5B5U0</accession>
<evidence type="ECO:0000313" key="2">
    <source>
        <dbReference type="Proteomes" id="UP000046392"/>
    </source>
</evidence>
<reference evidence="3" key="1">
    <citation type="submission" date="2017-02" db="UniProtKB">
        <authorList>
            <consortium name="WormBaseParasite"/>
        </authorList>
    </citation>
    <scope>IDENTIFICATION</scope>
</reference>
<dbReference type="WBParaSite" id="SPAL_0000143450.1">
    <property type="protein sequence ID" value="SPAL_0000143450.1"/>
    <property type="gene ID" value="SPAL_0000143450"/>
</dbReference>
<name>A0A0N5B5U0_STREA</name>
<dbReference type="Proteomes" id="UP000046392">
    <property type="component" value="Unplaced"/>
</dbReference>
<keyword evidence="1" id="KW-0732">Signal</keyword>
<protein>
    <submittedName>
        <fullName evidence="3">Uncharacterized protein</fullName>
    </submittedName>
</protein>
<sequence>MYILTLFLFLLTNLLSLTQCIFKKKDRKANKELSVKREVIDYNNQENDFINQMVDKENNRSSVSGVSGVSGFGTNVSYINGVKSSVSPAANRNQG</sequence>